<name>A0AAW1C6Y0_CROAD</name>
<keyword evidence="2" id="KW-0675">Receptor</keyword>
<evidence type="ECO:0000313" key="3">
    <source>
        <dbReference type="Proteomes" id="UP001474421"/>
    </source>
</evidence>
<reference evidence="2 3" key="1">
    <citation type="journal article" date="2024" name="Proc. Natl. Acad. Sci. U.S.A.">
        <title>The genetic regulatory architecture and epigenomic basis for age-related changes in rattlesnake venom.</title>
        <authorList>
            <person name="Hogan M.P."/>
            <person name="Holding M.L."/>
            <person name="Nystrom G.S."/>
            <person name="Colston T.J."/>
            <person name="Bartlett D.A."/>
            <person name="Mason A.J."/>
            <person name="Ellsworth S.A."/>
            <person name="Rautsaw R.M."/>
            <person name="Lawrence K.C."/>
            <person name="Strickland J.L."/>
            <person name="He B."/>
            <person name="Fraser P."/>
            <person name="Margres M.J."/>
            <person name="Gilbert D.M."/>
            <person name="Gibbs H.L."/>
            <person name="Parkinson C.L."/>
            <person name="Rokyta D.R."/>
        </authorList>
    </citation>
    <scope>NUCLEOTIDE SEQUENCE [LARGE SCALE GENOMIC DNA]</scope>
    <source>
        <strain evidence="2">DRR0105</strain>
    </source>
</reference>
<sequence length="108" mass="12497">MLWPLKFLQLLLLLEMGQRSKGTEVCPSSLCDCSDWGRYKITCTEISSIPTFPQSTQTLRFMDTYLKRIPSEAFSRLPNISRIYISIDIVLQVLEAYSFNNLNKVTHM</sequence>
<dbReference type="GO" id="GO:0016020">
    <property type="term" value="C:membrane"/>
    <property type="evidence" value="ECO:0007669"/>
    <property type="project" value="InterPro"/>
</dbReference>
<dbReference type="Gene3D" id="3.80.10.10">
    <property type="entry name" value="Ribonuclease Inhibitor"/>
    <property type="match status" value="1"/>
</dbReference>
<dbReference type="AlphaFoldDB" id="A0AAW1C6Y0"/>
<comment type="caution">
    <text evidence="2">The sequence shown here is derived from an EMBL/GenBank/DDBJ whole genome shotgun (WGS) entry which is preliminary data.</text>
</comment>
<keyword evidence="3" id="KW-1185">Reference proteome</keyword>
<feature type="signal peptide" evidence="1">
    <location>
        <begin position="1"/>
        <end position="22"/>
    </location>
</feature>
<dbReference type="InterPro" id="IPR032675">
    <property type="entry name" value="LRR_dom_sf"/>
</dbReference>
<proteinExistence type="predicted"/>
<evidence type="ECO:0000313" key="2">
    <source>
        <dbReference type="EMBL" id="KAK9409527.1"/>
    </source>
</evidence>
<organism evidence="2 3">
    <name type="scientific">Crotalus adamanteus</name>
    <name type="common">Eastern diamondback rattlesnake</name>
    <dbReference type="NCBI Taxonomy" id="8729"/>
    <lineage>
        <taxon>Eukaryota</taxon>
        <taxon>Metazoa</taxon>
        <taxon>Chordata</taxon>
        <taxon>Craniata</taxon>
        <taxon>Vertebrata</taxon>
        <taxon>Euteleostomi</taxon>
        <taxon>Lepidosauria</taxon>
        <taxon>Squamata</taxon>
        <taxon>Bifurcata</taxon>
        <taxon>Unidentata</taxon>
        <taxon>Episquamata</taxon>
        <taxon>Toxicofera</taxon>
        <taxon>Serpentes</taxon>
        <taxon>Colubroidea</taxon>
        <taxon>Viperidae</taxon>
        <taxon>Crotalinae</taxon>
        <taxon>Crotalus</taxon>
    </lineage>
</organism>
<feature type="chain" id="PRO_5043373760" evidence="1">
    <location>
        <begin position="23"/>
        <end position="108"/>
    </location>
</feature>
<dbReference type="InterPro" id="IPR002274">
    <property type="entry name" value="TSH_rcpt"/>
</dbReference>
<dbReference type="EMBL" id="JAOTOJ010000001">
    <property type="protein sequence ID" value="KAK9409527.1"/>
    <property type="molecule type" value="Genomic_DNA"/>
</dbReference>
<gene>
    <name evidence="2" type="ORF">NXF25_000702</name>
</gene>
<keyword evidence="1" id="KW-0732">Signal</keyword>
<dbReference type="Proteomes" id="UP001474421">
    <property type="component" value="Unassembled WGS sequence"/>
</dbReference>
<protein>
    <submittedName>
        <fullName evidence="2">Thyrotropin receptor</fullName>
    </submittedName>
</protein>
<evidence type="ECO:0000256" key="1">
    <source>
        <dbReference type="SAM" id="SignalP"/>
    </source>
</evidence>
<dbReference type="GO" id="GO:0004996">
    <property type="term" value="F:thyroid-stimulating hormone receptor activity"/>
    <property type="evidence" value="ECO:0007669"/>
    <property type="project" value="InterPro"/>
</dbReference>
<dbReference type="PRINTS" id="PR01145">
    <property type="entry name" value="TSHRECEPTOR"/>
</dbReference>
<dbReference type="SUPFAM" id="SSF52058">
    <property type="entry name" value="L domain-like"/>
    <property type="match status" value="1"/>
</dbReference>
<accession>A0AAW1C6Y0</accession>